<dbReference type="KEGG" id="hcr:X271_00321"/>
<keyword evidence="8" id="KW-1185">Reference proteome</keyword>
<dbReference type="InterPro" id="IPR000456">
    <property type="entry name" value="Ribosomal_bL17"/>
</dbReference>
<evidence type="ECO:0000256" key="4">
    <source>
        <dbReference type="ARBA" id="ARBA00035494"/>
    </source>
</evidence>
<sequence>MANKNPAQRQSNVHDFARTERIERNQLTDLIIHEKLVTNHRKAKELQKRMDHLITIAKRDDLHGRREVAKVLRNVKVTVNKKEKTVLQKLFEDIAPKYKDRNGGYTRVLKYGNRKGDNSPISIIIFT</sequence>
<dbReference type="PANTHER" id="PTHR14413:SF16">
    <property type="entry name" value="LARGE RIBOSOMAL SUBUNIT PROTEIN BL17M"/>
    <property type="match status" value="1"/>
</dbReference>
<dbReference type="SUPFAM" id="SSF64263">
    <property type="entry name" value="Prokaryotic ribosomal protein L17"/>
    <property type="match status" value="1"/>
</dbReference>
<dbReference type="PATRIC" id="fig|1427984.3.peg.309"/>
<dbReference type="STRING" id="1427984.X271_00321"/>
<dbReference type="Gene3D" id="3.90.1030.10">
    <property type="entry name" value="Ribosomal protein L17"/>
    <property type="match status" value="1"/>
</dbReference>
<accession>W8GJM8</accession>
<dbReference type="EMBL" id="CP006932">
    <property type="protein sequence ID" value="AHK22427.1"/>
    <property type="molecule type" value="Genomic_DNA"/>
</dbReference>
<dbReference type="InterPro" id="IPR036373">
    <property type="entry name" value="Ribosomal_bL17_sf"/>
</dbReference>
<proteinExistence type="inferred from homology"/>
<dbReference type="GO" id="GO:0022625">
    <property type="term" value="C:cytosolic large ribosomal subunit"/>
    <property type="evidence" value="ECO:0007669"/>
    <property type="project" value="TreeGrafter"/>
</dbReference>
<evidence type="ECO:0000256" key="3">
    <source>
        <dbReference type="ARBA" id="ARBA00023274"/>
    </source>
</evidence>
<dbReference type="Proteomes" id="UP000019450">
    <property type="component" value="Chromosome"/>
</dbReference>
<organism evidence="7 8">
    <name type="scientific">Candidatus Hepatoplasma crinochetorum Av</name>
    <dbReference type="NCBI Taxonomy" id="1427984"/>
    <lineage>
        <taxon>Bacteria</taxon>
        <taxon>Bacillati</taxon>
        <taxon>Mycoplasmatota</taxon>
        <taxon>Mollicutes</taxon>
        <taxon>Candidatus Hepatoplasmataceae</taxon>
        <taxon>Candidatus Hepatoplasma</taxon>
    </lineage>
</organism>
<keyword evidence="2 5" id="KW-0689">Ribosomal protein</keyword>
<evidence type="ECO:0000313" key="8">
    <source>
        <dbReference type="Proteomes" id="UP000019450"/>
    </source>
</evidence>
<dbReference type="HOGENOM" id="CLU_074407_2_2_14"/>
<reference evidence="7 8" key="1">
    <citation type="journal article" date="2014" name="Genome Biol. Evol.">
        <title>Phylogenomics of "Candidatus Hepatoplasma crinochetorum," a Lineage of Mollicutes Associated with Noninsect Arthropods.</title>
        <authorList>
            <person name="Leclercq S."/>
            <person name="Dittmer J."/>
            <person name="Bouchon D."/>
            <person name="Cordaux R."/>
        </authorList>
    </citation>
    <scope>NUCLEOTIDE SEQUENCE [LARGE SCALE GENOMIC DNA]</scope>
    <source>
        <strain evidence="7 8">Av</strain>
    </source>
</reference>
<keyword evidence="3 5" id="KW-0687">Ribonucleoprotein</keyword>
<name>W8GJM8_9MOLU</name>
<dbReference type="GO" id="GO:0006412">
    <property type="term" value="P:translation"/>
    <property type="evidence" value="ECO:0007669"/>
    <property type="project" value="InterPro"/>
</dbReference>
<comment type="similarity">
    <text evidence="1 5">Belongs to the bacterial ribosomal protein bL17 family.</text>
</comment>
<dbReference type="AlphaFoldDB" id="W8GJM8"/>
<evidence type="ECO:0000256" key="5">
    <source>
        <dbReference type="RuleBase" id="RU000660"/>
    </source>
</evidence>
<evidence type="ECO:0000256" key="6">
    <source>
        <dbReference type="RuleBase" id="RU000661"/>
    </source>
</evidence>
<evidence type="ECO:0000313" key="7">
    <source>
        <dbReference type="EMBL" id="AHK22427.1"/>
    </source>
</evidence>
<evidence type="ECO:0000256" key="2">
    <source>
        <dbReference type="ARBA" id="ARBA00022980"/>
    </source>
</evidence>
<dbReference type="OrthoDB" id="9809073at2"/>
<dbReference type="PANTHER" id="PTHR14413">
    <property type="entry name" value="RIBOSOMAL PROTEIN L17"/>
    <property type="match status" value="1"/>
</dbReference>
<dbReference type="GO" id="GO:0003735">
    <property type="term" value="F:structural constituent of ribosome"/>
    <property type="evidence" value="ECO:0007669"/>
    <property type="project" value="InterPro"/>
</dbReference>
<dbReference type="NCBIfam" id="TIGR00059">
    <property type="entry name" value="L17"/>
    <property type="match status" value="1"/>
</dbReference>
<dbReference type="eggNOG" id="COG0203">
    <property type="taxonomic scope" value="Bacteria"/>
</dbReference>
<dbReference type="Pfam" id="PF01196">
    <property type="entry name" value="Ribosomal_L17"/>
    <property type="match status" value="1"/>
</dbReference>
<evidence type="ECO:0000256" key="1">
    <source>
        <dbReference type="ARBA" id="ARBA00008777"/>
    </source>
</evidence>
<gene>
    <name evidence="7" type="primary">rplQ</name>
    <name evidence="7" type="ORF">X271_00321</name>
</gene>
<dbReference type="RefSeq" id="WP_025208724.1">
    <property type="nucleotide sequence ID" value="NZ_CP006932.1"/>
</dbReference>
<protein>
    <recommendedName>
        <fullName evidence="4 6">50S ribosomal protein L17</fullName>
    </recommendedName>
</protein>